<keyword evidence="2" id="KW-1185">Reference proteome</keyword>
<dbReference type="Proteomes" id="UP000310095">
    <property type="component" value="Unassembled WGS sequence"/>
</dbReference>
<organism evidence="1 2">
    <name type="scientific">Pseudomonas protegens</name>
    <dbReference type="NCBI Taxonomy" id="380021"/>
    <lineage>
        <taxon>Bacteria</taxon>
        <taxon>Pseudomonadati</taxon>
        <taxon>Pseudomonadota</taxon>
        <taxon>Gammaproteobacteria</taxon>
        <taxon>Pseudomonadales</taxon>
        <taxon>Pseudomonadaceae</taxon>
        <taxon>Pseudomonas</taxon>
    </lineage>
</organism>
<protein>
    <recommendedName>
        <fullName evidence="3">Fis family transcriptional regulator</fullName>
    </recommendedName>
</protein>
<sequence length="134" mass="15008">MRPFSCDSRLVMPFNKRQQAATERLLAATLTEACEAAKAEIVGFSWLTHEVDYAAFAASLVVVWVFDTQAHKEQALAAGQGARMLELTARALEEADVHLDALETRVFFDSEEQCRRINGGDWAQRLKRLRPGRG</sequence>
<evidence type="ECO:0000313" key="1">
    <source>
        <dbReference type="EMBL" id="TMM65967.1"/>
    </source>
</evidence>
<dbReference type="EMBL" id="VAVY01000001">
    <property type="protein sequence ID" value="TMM65967.1"/>
    <property type="molecule type" value="Genomic_DNA"/>
</dbReference>
<comment type="caution">
    <text evidence="1">The sequence shown here is derived from an EMBL/GenBank/DDBJ whole genome shotgun (WGS) entry which is preliminary data.</text>
</comment>
<reference evidence="1 2" key="1">
    <citation type="submission" date="2019-05" db="EMBL/GenBank/DDBJ databases">
        <title>Identification and Biocontrol Activity Analysis of Biocontrol Strain PF-1 Based on Genome-wide Data.</title>
        <authorList>
            <person name="Qi J."/>
        </authorList>
    </citation>
    <scope>NUCLEOTIDE SEQUENCE [LARGE SCALE GENOMIC DNA]</scope>
    <source>
        <strain evidence="1 2">PF-1</strain>
    </source>
</reference>
<evidence type="ECO:0000313" key="2">
    <source>
        <dbReference type="Proteomes" id="UP000310095"/>
    </source>
</evidence>
<evidence type="ECO:0008006" key="3">
    <source>
        <dbReference type="Google" id="ProtNLM"/>
    </source>
</evidence>
<proteinExistence type="predicted"/>
<gene>
    <name evidence="1" type="ORF">FEF10_00500</name>
</gene>
<accession>A0ABY2VMY9</accession>
<name>A0ABY2VMY9_9PSED</name>